<name>A0A177CIB9_9PLEO</name>
<accession>A0A177CIB9</accession>
<dbReference type="AlphaFoldDB" id="A0A177CIB9"/>
<dbReference type="SMART" id="SM00849">
    <property type="entry name" value="Lactamase_B"/>
    <property type="match status" value="1"/>
</dbReference>
<dbReference type="GO" id="GO:0016787">
    <property type="term" value="F:hydrolase activity"/>
    <property type="evidence" value="ECO:0007669"/>
    <property type="project" value="UniProtKB-KW"/>
</dbReference>
<dbReference type="GO" id="GO:0050313">
    <property type="term" value="F:sulfur dioxygenase activity"/>
    <property type="evidence" value="ECO:0007669"/>
    <property type="project" value="InterPro"/>
</dbReference>
<dbReference type="Proteomes" id="UP000077069">
    <property type="component" value="Unassembled WGS sequence"/>
</dbReference>
<dbReference type="PANTHER" id="PTHR43084:SF8">
    <property type="entry name" value="METALLO-BETA-LACTAMASE SUPERFAMILY PROTEIN"/>
    <property type="match status" value="1"/>
</dbReference>
<dbReference type="Pfam" id="PF00753">
    <property type="entry name" value="Lactamase_B"/>
    <property type="match status" value="1"/>
</dbReference>
<reference evidence="2 3" key="1">
    <citation type="submission" date="2016-05" db="EMBL/GenBank/DDBJ databases">
        <title>Comparative analysis of secretome profiles of manganese(II)-oxidizing ascomycete fungi.</title>
        <authorList>
            <consortium name="DOE Joint Genome Institute"/>
            <person name="Zeiner C.A."/>
            <person name="Purvine S.O."/>
            <person name="Zink E.M."/>
            <person name="Wu S."/>
            <person name="Pasa-Tolic L."/>
            <person name="Chaput D.L."/>
            <person name="Haridas S."/>
            <person name="Grigoriev I.V."/>
            <person name="Santelli C.M."/>
            <person name="Hansel C.M."/>
        </authorList>
    </citation>
    <scope>NUCLEOTIDE SEQUENCE [LARGE SCALE GENOMIC DNA]</scope>
    <source>
        <strain evidence="2 3">AP3s5-JAC2a</strain>
    </source>
</reference>
<gene>
    <name evidence="2" type="ORF">CC84DRAFT_1089173</name>
</gene>
<proteinExistence type="predicted"/>
<dbReference type="GO" id="GO:0006749">
    <property type="term" value="P:glutathione metabolic process"/>
    <property type="evidence" value="ECO:0007669"/>
    <property type="project" value="InterPro"/>
</dbReference>
<organism evidence="2 3">
    <name type="scientific">Paraphaeosphaeria sporulosa</name>
    <dbReference type="NCBI Taxonomy" id="1460663"/>
    <lineage>
        <taxon>Eukaryota</taxon>
        <taxon>Fungi</taxon>
        <taxon>Dikarya</taxon>
        <taxon>Ascomycota</taxon>
        <taxon>Pezizomycotina</taxon>
        <taxon>Dothideomycetes</taxon>
        <taxon>Pleosporomycetidae</taxon>
        <taxon>Pleosporales</taxon>
        <taxon>Massarineae</taxon>
        <taxon>Didymosphaeriaceae</taxon>
        <taxon>Paraphaeosphaeria</taxon>
    </lineage>
</organism>
<dbReference type="FunFam" id="3.60.15.10:FF:000033">
    <property type="entry name" value="MBL fold metallo-hydrolase"/>
    <property type="match status" value="1"/>
</dbReference>
<evidence type="ECO:0000259" key="1">
    <source>
        <dbReference type="SMART" id="SM00849"/>
    </source>
</evidence>
<sequence length="305" mass="34174">MDAQPAPITLQNPTIHSLFEARTGTWQYVVADPSTLQAVIIDSVLDYDSATQSISTQTADAVLYLISEMGYKIDKILETHAHADHLTAASYLQQQIAKQQGNKPSICIGKRIRQVQELFGKRYGIPAEEYDGVFDELFDDNYVFSLGALDVTVLHLPGHTPDHVGYKIGDNVFCGDSLFHTDIGTARCDFPGGSAISLYESAHKLFELPEHTKIWTGHDYPSGDRSAPVPYLTVRDHKERNKHVSQNVTMDEFVSRRRERDATLAEPKLLNPSLQINIRAGRLPWPTPLGHRFVHLPLKVTSSKW</sequence>
<dbReference type="GeneID" id="28757776"/>
<dbReference type="RefSeq" id="XP_018037620.1">
    <property type="nucleotide sequence ID" value="XM_018174290.1"/>
</dbReference>
<dbReference type="CDD" id="cd07724">
    <property type="entry name" value="POD-like_MBL-fold"/>
    <property type="match status" value="1"/>
</dbReference>
<protein>
    <submittedName>
        <fullName evidence="2">Metallo-hydrolase/oxidoreductase</fullName>
    </submittedName>
</protein>
<keyword evidence="3" id="KW-1185">Reference proteome</keyword>
<dbReference type="InterPro" id="IPR036866">
    <property type="entry name" value="RibonucZ/Hydroxyglut_hydro"/>
</dbReference>
<keyword evidence="2" id="KW-0378">Hydrolase</keyword>
<dbReference type="SUPFAM" id="SSF56281">
    <property type="entry name" value="Metallo-hydrolase/oxidoreductase"/>
    <property type="match status" value="1"/>
</dbReference>
<evidence type="ECO:0000313" key="3">
    <source>
        <dbReference type="Proteomes" id="UP000077069"/>
    </source>
</evidence>
<dbReference type="OrthoDB" id="449487at2759"/>
<dbReference type="InParanoid" id="A0A177CIB9"/>
<dbReference type="EMBL" id="KV441551">
    <property type="protein sequence ID" value="OAG07255.1"/>
    <property type="molecule type" value="Genomic_DNA"/>
</dbReference>
<dbReference type="GO" id="GO:0070813">
    <property type="term" value="P:hydrogen sulfide metabolic process"/>
    <property type="evidence" value="ECO:0007669"/>
    <property type="project" value="TreeGrafter"/>
</dbReference>
<dbReference type="InterPro" id="IPR051682">
    <property type="entry name" value="Mito_Persulfide_Diox"/>
</dbReference>
<dbReference type="InterPro" id="IPR044528">
    <property type="entry name" value="POD-like_MBL-fold"/>
</dbReference>
<dbReference type="PANTHER" id="PTHR43084">
    <property type="entry name" value="PERSULFIDE DIOXYGENASE ETHE1"/>
    <property type="match status" value="1"/>
</dbReference>
<dbReference type="STRING" id="1460663.A0A177CIB9"/>
<dbReference type="InterPro" id="IPR001279">
    <property type="entry name" value="Metallo-B-lactamas"/>
</dbReference>
<evidence type="ECO:0000313" key="2">
    <source>
        <dbReference type="EMBL" id="OAG07255.1"/>
    </source>
</evidence>
<dbReference type="Gene3D" id="3.60.15.10">
    <property type="entry name" value="Ribonuclease Z/Hydroxyacylglutathione hydrolase-like"/>
    <property type="match status" value="1"/>
</dbReference>
<feature type="domain" description="Metallo-beta-lactamase" evidence="1">
    <location>
        <begin position="24"/>
        <end position="218"/>
    </location>
</feature>